<sequence>MDNADPRSEESHVAIVQMIAVDDQIFSVVEDPCFINLIKKPSTYQLKGRKSYKRLIWKQYDDLKNRLKFK</sequence>
<dbReference type="SUPFAM" id="SSF140996">
    <property type="entry name" value="Hermes dimerisation domain"/>
    <property type="match status" value="1"/>
</dbReference>
<reference evidence="2" key="1">
    <citation type="submission" date="2022-11" db="UniProtKB">
        <authorList>
            <consortium name="WormBaseParasite"/>
        </authorList>
    </citation>
    <scope>IDENTIFICATION</scope>
</reference>
<evidence type="ECO:0000313" key="1">
    <source>
        <dbReference type="Proteomes" id="UP000887565"/>
    </source>
</evidence>
<dbReference type="WBParaSite" id="nRc.2.0.1.t33922-RA">
    <property type="protein sequence ID" value="nRc.2.0.1.t33922-RA"/>
    <property type="gene ID" value="nRc.2.0.1.g33922"/>
</dbReference>
<keyword evidence="1" id="KW-1185">Reference proteome</keyword>
<name>A0A915K7Q5_ROMCU</name>
<proteinExistence type="predicted"/>
<protein>
    <submittedName>
        <fullName evidence="2">Uncharacterized protein</fullName>
    </submittedName>
</protein>
<dbReference type="AlphaFoldDB" id="A0A915K7Q5"/>
<accession>A0A915K7Q5</accession>
<organism evidence="1 2">
    <name type="scientific">Romanomermis culicivorax</name>
    <name type="common">Nematode worm</name>
    <dbReference type="NCBI Taxonomy" id="13658"/>
    <lineage>
        <taxon>Eukaryota</taxon>
        <taxon>Metazoa</taxon>
        <taxon>Ecdysozoa</taxon>
        <taxon>Nematoda</taxon>
        <taxon>Enoplea</taxon>
        <taxon>Dorylaimia</taxon>
        <taxon>Mermithida</taxon>
        <taxon>Mermithoidea</taxon>
        <taxon>Mermithidae</taxon>
        <taxon>Romanomermis</taxon>
    </lineage>
</organism>
<evidence type="ECO:0000313" key="2">
    <source>
        <dbReference type="WBParaSite" id="nRc.2.0.1.t33922-RA"/>
    </source>
</evidence>
<dbReference type="Proteomes" id="UP000887565">
    <property type="component" value="Unplaced"/>
</dbReference>